<evidence type="ECO:0000256" key="2">
    <source>
        <dbReference type="ARBA" id="ARBA00022475"/>
    </source>
</evidence>
<reference evidence="9" key="1">
    <citation type="submission" date="2017-06" db="EMBL/GenBank/DDBJ databases">
        <authorList>
            <person name="Kim H.J."/>
            <person name="Triplett B.A."/>
        </authorList>
    </citation>
    <scope>NUCLEOTIDE SEQUENCE [LARGE SCALE GENOMIC DNA]</scope>
    <source>
        <strain evidence="9">DSM 26170</strain>
    </source>
</reference>
<evidence type="ECO:0000256" key="6">
    <source>
        <dbReference type="ARBA" id="ARBA00023136"/>
    </source>
</evidence>
<feature type="transmembrane region" description="Helical" evidence="7">
    <location>
        <begin position="401"/>
        <end position="424"/>
    </location>
</feature>
<reference evidence="10 12" key="3">
    <citation type="submission" date="2019-02" db="EMBL/GenBank/DDBJ databases">
        <authorList>
            <person name="Zhang G."/>
        </authorList>
    </citation>
    <scope>NUCLEOTIDE SEQUENCE [LARGE SCALE GENOMIC DNA]</scope>
    <source>
        <strain evidence="10 12">CMB17</strain>
    </source>
</reference>
<evidence type="ECO:0000313" key="11">
    <source>
        <dbReference type="Proteomes" id="UP000198409"/>
    </source>
</evidence>
<feature type="transmembrane region" description="Helical" evidence="7">
    <location>
        <begin position="436"/>
        <end position="458"/>
    </location>
</feature>
<keyword evidence="3 7" id="KW-0997">Cell inner membrane</keyword>
<dbReference type="EMBL" id="SIRL01000016">
    <property type="protein sequence ID" value="TBN46805.1"/>
    <property type="molecule type" value="Genomic_DNA"/>
</dbReference>
<keyword evidence="12" id="KW-1185">Reference proteome</keyword>
<dbReference type="Proteomes" id="UP000292859">
    <property type="component" value="Unassembled WGS sequence"/>
</dbReference>
<evidence type="ECO:0000256" key="5">
    <source>
        <dbReference type="ARBA" id="ARBA00022989"/>
    </source>
</evidence>
<keyword evidence="4 7" id="KW-0812">Transmembrane</keyword>
<dbReference type="PANTHER" id="PTHR33362:SF7">
    <property type="entry name" value="SLL1103 PROTEIN"/>
    <property type="match status" value="1"/>
</dbReference>
<evidence type="ECO:0000313" key="12">
    <source>
        <dbReference type="Proteomes" id="UP000292859"/>
    </source>
</evidence>
<evidence type="ECO:0000313" key="9">
    <source>
        <dbReference type="EMBL" id="SNR68925.1"/>
    </source>
</evidence>
<keyword evidence="5 7" id="KW-1133">Transmembrane helix</keyword>
<evidence type="ECO:0000313" key="10">
    <source>
        <dbReference type="EMBL" id="TBN46805.1"/>
    </source>
</evidence>
<evidence type="ECO:0000256" key="4">
    <source>
        <dbReference type="ARBA" id="ARBA00022692"/>
    </source>
</evidence>
<feature type="transmembrane region" description="Helical" evidence="7">
    <location>
        <begin position="84"/>
        <end position="105"/>
    </location>
</feature>
<feature type="transmembrane region" description="Helical" evidence="7">
    <location>
        <begin position="378"/>
        <end position="395"/>
    </location>
</feature>
<dbReference type="InterPro" id="IPR004681">
    <property type="entry name" value="TRAP_DctM"/>
</dbReference>
<dbReference type="OrthoDB" id="7339120at2"/>
<dbReference type="PIRSF" id="PIRSF006066">
    <property type="entry name" value="HI0050"/>
    <property type="match status" value="1"/>
</dbReference>
<sequence>MTDPQIALFMLGIFIFCVFLGFPIAFTLMAIGIGFGYYAYYDPGRMWRSFNRLEEDAGLWDSVSLWIEGLYNNRIFDLFVNQTYTVISNEVLTAIPLFLFMGYIVERANIVDKLFSTLAVATRNLPGALGVAALITCALFATATGIVGAVVTLMGLLALPQMLKMRYNHSFAAGIICAGGTLGILIPPSIMLIVYAAASGVSIVRLYAAALLPGLVLVGLYFVYIVTRAILNPSLAPKPTEAEVPSVPFGKLMWMLATSFLPLAILILAVLGSILFGLATPTEAASIGALGGILLAIAYRAMTFDRLRESVYLTVRTTAMVCWLFVGSYTFSAVFSYLGGEQVIAEFVQSLDLTPIQFLLIAQLIIFLLGWPLEWSEIIIIFVPIFLPLLPLFGIDPLFFGVLVALNLQTSFLTPPMAMSAYYLKGIAPPSMKLTEIFAGVLPYCGLVLIAMLLMYTFPQIVFSLPDAVYGPSR</sequence>
<dbReference type="Pfam" id="PF06808">
    <property type="entry name" value="DctM"/>
    <property type="match status" value="1"/>
</dbReference>
<feature type="transmembrane region" description="Helical" evidence="7">
    <location>
        <begin position="204"/>
        <end position="231"/>
    </location>
</feature>
<evidence type="ECO:0000259" key="8">
    <source>
        <dbReference type="Pfam" id="PF06808"/>
    </source>
</evidence>
<comment type="subunit">
    <text evidence="7">The complex comprises the extracytoplasmic solute receptor protein and the two transmembrane proteins.</text>
</comment>
<keyword evidence="2" id="KW-1003">Cell membrane</keyword>
<feature type="transmembrane region" description="Helical" evidence="7">
    <location>
        <begin position="6"/>
        <end position="39"/>
    </location>
</feature>
<proteinExistence type="inferred from homology"/>
<dbReference type="GO" id="GO:0005886">
    <property type="term" value="C:plasma membrane"/>
    <property type="evidence" value="ECO:0007669"/>
    <property type="project" value="UniProtKB-SubCell"/>
</dbReference>
<protein>
    <recommendedName>
        <fullName evidence="7">TRAP transporter large permease protein</fullName>
    </recommendedName>
</protein>
<organism evidence="9 11">
    <name type="scientific">Paracoccus sediminis</name>
    <dbReference type="NCBI Taxonomy" id="1214787"/>
    <lineage>
        <taxon>Bacteria</taxon>
        <taxon>Pseudomonadati</taxon>
        <taxon>Pseudomonadota</taxon>
        <taxon>Alphaproteobacteria</taxon>
        <taxon>Rhodobacterales</taxon>
        <taxon>Paracoccaceae</taxon>
        <taxon>Paracoccus</taxon>
    </lineage>
</organism>
<feature type="transmembrane region" description="Helical" evidence="7">
    <location>
        <begin position="284"/>
        <end position="301"/>
    </location>
</feature>
<dbReference type="EMBL" id="FZNM01000017">
    <property type="protein sequence ID" value="SNR68925.1"/>
    <property type="molecule type" value="Genomic_DNA"/>
</dbReference>
<evidence type="ECO:0000256" key="1">
    <source>
        <dbReference type="ARBA" id="ARBA00004429"/>
    </source>
</evidence>
<evidence type="ECO:0000256" key="3">
    <source>
        <dbReference type="ARBA" id="ARBA00022519"/>
    </source>
</evidence>
<gene>
    <name evidence="10" type="ORF">EYF88_16110</name>
    <name evidence="9" type="ORF">SAMN06265378_11730</name>
</gene>
<feature type="transmembrane region" description="Helical" evidence="7">
    <location>
        <begin position="313"/>
        <end position="335"/>
    </location>
</feature>
<feature type="domain" description="TRAP C4-dicarboxylate transport system permease DctM subunit" evidence="8">
    <location>
        <begin position="11"/>
        <end position="461"/>
    </location>
</feature>
<accession>A0A238YCH6</accession>
<dbReference type="InterPro" id="IPR010656">
    <property type="entry name" value="DctM"/>
</dbReference>
<name>A0A238YCH6_9RHOB</name>
<feature type="transmembrane region" description="Helical" evidence="7">
    <location>
        <begin position="170"/>
        <end position="198"/>
    </location>
</feature>
<dbReference type="RefSeq" id="WP_089389266.1">
    <property type="nucleotide sequence ID" value="NZ_FZNM01000017.1"/>
</dbReference>
<comment type="function">
    <text evidence="7">Part of the tripartite ATP-independent periplasmic (TRAP) transport system.</text>
</comment>
<keyword evidence="6 7" id="KW-0472">Membrane</keyword>
<keyword evidence="7" id="KW-0813">Transport</keyword>
<feature type="transmembrane region" description="Helical" evidence="7">
    <location>
        <begin position="355"/>
        <end position="371"/>
    </location>
</feature>
<dbReference type="GO" id="GO:0022857">
    <property type="term" value="F:transmembrane transporter activity"/>
    <property type="evidence" value="ECO:0007669"/>
    <property type="project" value="UniProtKB-UniRule"/>
</dbReference>
<dbReference type="NCBIfam" id="TIGR00786">
    <property type="entry name" value="dctM"/>
    <property type="match status" value="1"/>
</dbReference>
<comment type="subcellular location">
    <subcellularLocation>
        <location evidence="1 7">Cell inner membrane</location>
        <topology evidence="1 7">Multi-pass membrane protein</topology>
    </subcellularLocation>
</comment>
<dbReference type="AlphaFoldDB" id="A0A238YCH6"/>
<dbReference type="Proteomes" id="UP000198409">
    <property type="component" value="Unassembled WGS sequence"/>
</dbReference>
<feature type="transmembrane region" description="Helical" evidence="7">
    <location>
        <begin position="252"/>
        <end position="278"/>
    </location>
</feature>
<comment type="similarity">
    <text evidence="7">Belongs to the TRAP transporter large permease family.</text>
</comment>
<reference evidence="11" key="2">
    <citation type="submission" date="2017-06" db="EMBL/GenBank/DDBJ databases">
        <authorList>
            <person name="Varghese N."/>
            <person name="Submissions S."/>
        </authorList>
    </citation>
    <scope>NUCLEOTIDE SEQUENCE [LARGE SCALE GENOMIC DNA]</scope>
    <source>
        <strain evidence="11">DSM 26170</strain>
    </source>
</reference>
<evidence type="ECO:0000256" key="7">
    <source>
        <dbReference type="RuleBase" id="RU369079"/>
    </source>
</evidence>
<feature type="transmembrane region" description="Helical" evidence="7">
    <location>
        <begin position="125"/>
        <end position="158"/>
    </location>
</feature>
<dbReference type="PANTHER" id="PTHR33362">
    <property type="entry name" value="SIALIC ACID TRAP TRANSPORTER PERMEASE PROTEIN SIAT-RELATED"/>
    <property type="match status" value="1"/>
</dbReference>